<evidence type="ECO:0000259" key="1">
    <source>
        <dbReference type="PROSITE" id="PS50965"/>
    </source>
</evidence>
<dbReference type="PROSITE" id="PS50965">
    <property type="entry name" value="NERD"/>
    <property type="match status" value="1"/>
</dbReference>
<gene>
    <name evidence="2" type="ORF">CDV28_1013</name>
</gene>
<protein>
    <submittedName>
        <fullName evidence="2">Nuclease-related domain-containing protein</fullName>
    </submittedName>
</protein>
<dbReference type="Pfam" id="PF08378">
    <property type="entry name" value="NERD"/>
    <property type="match status" value="1"/>
</dbReference>
<evidence type="ECO:0000313" key="3">
    <source>
        <dbReference type="Proteomes" id="UP000316238"/>
    </source>
</evidence>
<dbReference type="InterPro" id="IPR011528">
    <property type="entry name" value="NERD"/>
</dbReference>
<evidence type="ECO:0000313" key="2">
    <source>
        <dbReference type="EMBL" id="TAA76109.1"/>
    </source>
</evidence>
<reference evidence="2" key="1">
    <citation type="submission" date="2017-07" db="EMBL/GenBank/DDBJ databases">
        <title>The cable genome - Insights into the physiology and evolution of filamentous bacteria capable of sulfide oxidation via long distance electron transfer.</title>
        <authorList>
            <person name="Thorup C."/>
            <person name="Bjerg J.T."/>
            <person name="Schreiber L."/>
            <person name="Nielsen L.P."/>
            <person name="Kjeldsen K.U."/>
            <person name="Boesen T."/>
            <person name="Boggild A."/>
            <person name="Meysman F."/>
            <person name="Geelhoed J."/>
            <person name="Schramm A."/>
        </authorList>
    </citation>
    <scope>NUCLEOTIDE SEQUENCE [LARGE SCALE GENOMIC DNA]</scope>
    <source>
        <strain evidence="2">GS</strain>
    </source>
</reference>
<comment type="caution">
    <text evidence="2">The sequence shown here is derived from an EMBL/GenBank/DDBJ whole genome shotgun (WGS) entry which is preliminary data.</text>
</comment>
<dbReference type="Proteomes" id="UP000316238">
    <property type="component" value="Unassembled WGS sequence"/>
</dbReference>
<accession>A0A521G516</accession>
<name>A0A521G516_9BACT</name>
<feature type="domain" description="NERD" evidence="1">
    <location>
        <begin position="192"/>
        <end position="302"/>
    </location>
</feature>
<keyword evidence="3" id="KW-1185">Reference proteome</keyword>
<organism evidence="2 3">
    <name type="scientific">Candidatus Electronema aureum</name>
    <dbReference type="NCBI Taxonomy" id="2005002"/>
    <lineage>
        <taxon>Bacteria</taxon>
        <taxon>Pseudomonadati</taxon>
        <taxon>Thermodesulfobacteriota</taxon>
        <taxon>Desulfobulbia</taxon>
        <taxon>Desulfobulbales</taxon>
        <taxon>Desulfobulbaceae</taxon>
        <taxon>Candidatus Electronema</taxon>
    </lineage>
</organism>
<dbReference type="AlphaFoldDB" id="A0A521G516"/>
<sequence>MAIVKRESGAWKTVTNKLKQAGIRINTEGELLQLLDKEKIKHAESVGLLEQKKQEADQRCKNEIAQIFAEQENSLSLIRKEFSRKIRPVQDRIDALKKQQDEVNEKSFVYKMFHLLEIIKLSSEVKKMNLKLRKITSDKDDTLKEQSNFFDRKRLDANQDRNDIIYTIKNEMYVTGRRIAIIEETLASNDYYGAVAELKMIDFLRKLPDKYQVINDVSIKLNKSIQLDKKWIQSVQIDHLVIGPSGVFIIEVKNWSKKFASTGDFHDPYNQIKRHNRACYILLKEQCETKLRNIIACANHLPSKTDEKYIKVMPIEQVIGYILWFKEEIHDNQEVAQIARFFEGRINDTVSW</sequence>
<dbReference type="EMBL" id="NQJD01000001">
    <property type="protein sequence ID" value="TAA76109.1"/>
    <property type="molecule type" value="Genomic_DNA"/>
</dbReference>
<proteinExistence type="predicted"/>